<gene>
    <name evidence="1" type="ORF">I8J31_07385</name>
</gene>
<dbReference type="PANTHER" id="PTHR24104">
    <property type="entry name" value="E3 UBIQUITIN-PROTEIN LIGASE NHLRC1-RELATED"/>
    <property type="match status" value="1"/>
</dbReference>
<dbReference type="SUPFAM" id="SSF63829">
    <property type="entry name" value="Calcium-dependent phosphotriesterase"/>
    <property type="match status" value="1"/>
</dbReference>
<proteinExistence type="predicted"/>
<dbReference type="PANTHER" id="PTHR24104:SF25">
    <property type="entry name" value="PROTEIN LIN-41"/>
    <property type="match status" value="1"/>
</dbReference>
<organism evidence="1 2">
    <name type="scientific">Marinomonas transparens</name>
    <dbReference type="NCBI Taxonomy" id="2795388"/>
    <lineage>
        <taxon>Bacteria</taxon>
        <taxon>Pseudomonadati</taxon>
        <taxon>Pseudomonadota</taxon>
        <taxon>Gammaproteobacteria</taxon>
        <taxon>Oceanospirillales</taxon>
        <taxon>Oceanospirillaceae</taxon>
        <taxon>Marinomonas</taxon>
    </lineage>
</organism>
<evidence type="ECO:0000313" key="2">
    <source>
        <dbReference type="Proteomes" id="UP000628710"/>
    </source>
</evidence>
<dbReference type="EMBL" id="JAEMNX010000006">
    <property type="protein sequence ID" value="MBJ7537506.1"/>
    <property type="molecule type" value="Genomic_DNA"/>
</dbReference>
<dbReference type="PROSITE" id="PS51257">
    <property type="entry name" value="PROKAR_LIPOPROTEIN"/>
    <property type="match status" value="1"/>
</dbReference>
<comment type="caution">
    <text evidence="1">The sequence shown here is derived from an EMBL/GenBank/DDBJ whole genome shotgun (WGS) entry which is preliminary data.</text>
</comment>
<protein>
    <submittedName>
        <fullName evidence="1">NHL repeat-containing protein</fullName>
    </submittedName>
</protein>
<dbReference type="AlphaFoldDB" id="A0A934N5X8"/>
<accession>A0A934N5X8</accession>
<dbReference type="SUPFAM" id="SSF55486">
    <property type="entry name" value="Metalloproteases ('zincins'), catalytic domain"/>
    <property type="match status" value="1"/>
</dbReference>
<dbReference type="GO" id="GO:0008270">
    <property type="term" value="F:zinc ion binding"/>
    <property type="evidence" value="ECO:0007669"/>
    <property type="project" value="UniProtKB-KW"/>
</dbReference>
<dbReference type="InterPro" id="IPR050952">
    <property type="entry name" value="TRIM-NHL_E3_ligases"/>
</dbReference>
<name>A0A934N5X8_9GAMM</name>
<dbReference type="Gene3D" id="2.120.10.30">
    <property type="entry name" value="TolB, C-terminal domain"/>
    <property type="match status" value="2"/>
</dbReference>
<keyword evidence="2" id="KW-1185">Reference proteome</keyword>
<dbReference type="RefSeq" id="WP_199467653.1">
    <property type="nucleotide sequence ID" value="NZ_JAEMNX010000006.1"/>
</dbReference>
<sequence>MKLKEKIIPSFFCLSLSLSCFGEEQNDISNVTINLSANNTGQVINNTASRYSNISSDGKFLIDVLFVFTPLAKSLLEADAADPDEYALRHINKTNDDLQRSQITTSKLRYAGKHYVTEADYARTNRYPDSSNGTHVLMWLLNLRAAYGADKIAVIHSGVWNNALGDSASFPYNHTLPFSHEIGHTMGLGHGGCDPNVDYSALGYANGAQYRWLNFIDGEEVPPYISTADDAGSIMCGNNSGFFTNANMVLSWQQIIDFVNQGHLPQSIDFYEPLKETGMKMGHVDYADAARQWMEVDEATSNNYPTSLPQNYSESEWYEKDNCLAFYNDIDYSNLISEICIGDSINDTAAITNYAESIKIGRNTALRLYSDKEYMAELSTLFYSSSNLDDYFSAHSGALSDTVYIEAFHKDDRDAFFASPFSVSKVLGEGRDWFTPNGLTVSSDGSEIIAMHGGIDIFSATGSLIRELDIDDTEYAFGLTQTTAGDLFIANDRSCRVVNKVSGEVTTISDCRGSDADIDSEGNLYIVHRGGYIRKLALQEDGTFTHSLFIDYRTSSSIGDNNHLKQSTGIAIDKNRDLMYIVDAGHCRVQVFDLSGNYQRTIGAEPGLPCENSPSRGGELRTPFGIAVDDQGYVYVSETYQPWYHSGRPRYFNVGVQVFDEEGNYLTQFANDMIDPGYVAADSQGKIYVMESGGELSASTSKVLVFEKVSD</sequence>
<evidence type="ECO:0000313" key="1">
    <source>
        <dbReference type="EMBL" id="MBJ7537506.1"/>
    </source>
</evidence>
<dbReference type="CDD" id="cd05819">
    <property type="entry name" value="NHL"/>
    <property type="match status" value="1"/>
</dbReference>
<dbReference type="InterPro" id="IPR011042">
    <property type="entry name" value="6-blade_b-propeller_TolB-like"/>
</dbReference>
<reference evidence="1" key="1">
    <citation type="submission" date="2020-12" db="EMBL/GenBank/DDBJ databases">
        <title>Marinomonas arctica sp. nov., a psychrotolerant bacterium isolated from the Arctic.</title>
        <authorList>
            <person name="Zhang Y."/>
        </authorList>
    </citation>
    <scope>NUCLEOTIDE SEQUENCE</scope>
    <source>
        <strain evidence="1">C1424</strain>
    </source>
</reference>
<dbReference type="Proteomes" id="UP000628710">
    <property type="component" value="Unassembled WGS sequence"/>
</dbReference>